<dbReference type="RefSeq" id="WP_012447360.1">
    <property type="nucleotide sequence ID" value="NC_010718.1"/>
</dbReference>
<dbReference type="InParanoid" id="B2A8B6"/>
<dbReference type="AlphaFoldDB" id="B2A8B6"/>
<reference evidence="4 5" key="1">
    <citation type="submission" date="2008-04" db="EMBL/GenBank/DDBJ databases">
        <title>Complete sequence of chromosome of Natranaerobius thermophilus JW/NM-WN-LF.</title>
        <authorList>
            <consortium name="US DOE Joint Genome Institute"/>
            <person name="Copeland A."/>
            <person name="Lucas S."/>
            <person name="Lapidus A."/>
            <person name="Glavina del Rio T."/>
            <person name="Dalin E."/>
            <person name="Tice H."/>
            <person name="Bruce D."/>
            <person name="Goodwin L."/>
            <person name="Pitluck S."/>
            <person name="Chertkov O."/>
            <person name="Brettin T."/>
            <person name="Detter J.C."/>
            <person name="Han C."/>
            <person name="Kuske C.R."/>
            <person name="Schmutz J."/>
            <person name="Larimer F."/>
            <person name="Land M."/>
            <person name="Hauser L."/>
            <person name="Kyrpides N."/>
            <person name="Lykidis A."/>
            <person name="Mesbah N.M."/>
            <person name="Wiegel J."/>
        </authorList>
    </citation>
    <scope>NUCLEOTIDE SEQUENCE [LARGE SCALE GENOMIC DNA]</scope>
    <source>
        <strain evidence="5">ATCC BAA-1301 / DSM 18059 / JW/NM-WN-LF</strain>
    </source>
</reference>
<evidence type="ECO:0000259" key="3">
    <source>
        <dbReference type="Pfam" id="PF13514"/>
    </source>
</evidence>
<dbReference type="STRING" id="457570.Nther_0897"/>
<evidence type="ECO:0000256" key="1">
    <source>
        <dbReference type="SAM" id="Coils"/>
    </source>
</evidence>
<accession>B2A8B6</accession>
<keyword evidence="2" id="KW-1133">Transmembrane helix</keyword>
<dbReference type="Pfam" id="PF13514">
    <property type="entry name" value="AAA_27"/>
    <property type="match status" value="1"/>
</dbReference>
<organism evidence="4 5">
    <name type="scientific">Natranaerobius thermophilus (strain ATCC BAA-1301 / DSM 18059 / JW/NM-WN-LF)</name>
    <dbReference type="NCBI Taxonomy" id="457570"/>
    <lineage>
        <taxon>Bacteria</taxon>
        <taxon>Bacillati</taxon>
        <taxon>Bacillota</taxon>
        <taxon>Clostridia</taxon>
        <taxon>Natranaerobiales</taxon>
        <taxon>Natranaerobiaceae</taxon>
        <taxon>Natranaerobius</taxon>
    </lineage>
</organism>
<reference evidence="4 5" key="2">
    <citation type="journal article" date="2011" name="J. Bacteriol.">
        <title>Complete genome sequence of the anaerobic, halophilic alkalithermophile Natranaerobius thermophilus JW/NM-WN-LF.</title>
        <authorList>
            <person name="Zhao B."/>
            <person name="Mesbah N.M."/>
            <person name="Dalin E."/>
            <person name="Goodwin L."/>
            <person name="Nolan M."/>
            <person name="Pitluck S."/>
            <person name="Chertkov O."/>
            <person name="Brettin T.S."/>
            <person name="Han J."/>
            <person name="Larimer F.W."/>
            <person name="Land M.L."/>
            <person name="Hauser L."/>
            <person name="Kyrpides N."/>
            <person name="Wiegel J."/>
        </authorList>
    </citation>
    <scope>NUCLEOTIDE SEQUENCE [LARGE SCALE GENOMIC DNA]</scope>
    <source>
        <strain evidence="5">ATCC BAA-1301 / DSM 18059 / JW/NM-WN-LF</strain>
    </source>
</reference>
<gene>
    <name evidence="4" type="ordered locus">Nther_0897</name>
</gene>
<dbReference type="Gene3D" id="3.40.50.300">
    <property type="entry name" value="P-loop containing nucleotide triphosphate hydrolases"/>
    <property type="match status" value="2"/>
</dbReference>
<keyword evidence="2" id="KW-0812">Transmembrane</keyword>
<sequence>MKINEINIQRYGILQNKVYTFNNDTNIFLIFGENESGKTLTIDALSRLLLPKKPDPSKQPGKFGFKDNEINRVDYFPEGYLMMTDFNGKERKLSEKGSFFDGLDIPYKSLRNIFIIRNSDMFIEDEESFYKNVTNHITGMRIEDIDKIKQKIREQNRLTGKLGFSNRESDFKLADRLKEAESLSQEIEELMDESFREQYDTLEEDYLSCQEEKSRLYQQLEEYEQAYYRELYEKGDYYYNQLLDAKEKLRQLASYTEDKLNQWNNCLRDLENHRTELKEKKDKLDQLGQKHSEIVAQKEEREKTLAQYEHKITGIQELEPELEKAQQWKENLAGKDKSQKIMLNLWKFFAVLFGITLMGVLVNPESWIYILSGILALPTLLLVIPRITFARESSQFNKFMEKLKHKVASCGIEGSSLDQIIRNISTIKSNRDAIHKEVYEKLLPRQNALQENIKDLEGHKLPELTEKINSIDKEIKELQLSLGVETVDEFSAKLTEKQKQERILENAASVLDSIFSQENNQRSNSLSGESSDRFQKLIGNNLDFWKQKIDELKKFADKAPGIRYSQGEIANLKTNIKNLEDKMEEINKQIKSYHDKLDEIAKRAEKALYPDDTQEVICRTTKNLEDIKRRLDKFVSENDMIKEAAKSIDDIFNEIISEEQEKMQELFSKNSKLQHYFSELTCGNYHDVTYDRETNQLFCWSKDGMVLEAEKLSGFAYDQLYFSIRLVLAEKILGNKQGFLILDDPFIKADYNRLSRQIDMIKRISALGWQIIYFSAKNEVKEVLSQDIDSGQVHLFDA</sequence>
<dbReference type="PANTHER" id="PTHR41259">
    <property type="entry name" value="DOUBLE-STRAND BREAK REPAIR RAD50 ATPASE, PUTATIVE-RELATED"/>
    <property type="match status" value="1"/>
</dbReference>
<dbReference type="InterPro" id="IPR027417">
    <property type="entry name" value="P-loop_NTPase"/>
</dbReference>
<dbReference type="HOGENOM" id="CLU_019085_0_0_9"/>
<dbReference type="PANTHER" id="PTHR41259:SF1">
    <property type="entry name" value="DOUBLE-STRAND BREAK REPAIR RAD50 ATPASE, PUTATIVE-RELATED"/>
    <property type="match status" value="1"/>
</dbReference>
<feature type="transmembrane region" description="Helical" evidence="2">
    <location>
        <begin position="345"/>
        <end position="362"/>
    </location>
</feature>
<dbReference type="KEGG" id="nth:Nther_0897"/>
<name>B2A8B6_NATTJ</name>
<dbReference type="FunCoup" id="B2A8B6">
    <property type="interactions" value="10"/>
</dbReference>
<keyword evidence="1" id="KW-0175">Coiled coil</keyword>
<dbReference type="Proteomes" id="UP000001683">
    <property type="component" value="Chromosome"/>
</dbReference>
<dbReference type="eggNOG" id="COG0419">
    <property type="taxonomic scope" value="Bacteria"/>
</dbReference>
<evidence type="ECO:0000313" key="5">
    <source>
        <dbReference type="Proteomes" id="UP000001683"/>
    </source>
</evidence>
<protein>
    <recommendedName>
        <fullName evidence="3">YhaN AAA domain-containing protein</fullName>
    </recommendedName>
</protein>
<keyword evidence="5" id="KW-1185">Reference proteome</keyword>
<proteinExistence type="predicted"/>
<dbReference type="InterPro" id="IPR038734">
    <property type="entry name" value="YhaN_AAA"/>
</dbReference>
<feature type="transmembrane region" description="Helical" evidence="2">
    <location>
        <begin position="368"/>
        <end position="389"/>
    </location>
</feature>
<feature type="coiled-coil region" evidence="1">
    <location>
        <begin position="260"/>
        <end position="297"/>
    </location>
</feature>
<evidence type="ECO:0000256" key="2">
    <source>
        <dbReference type="SAM" id="Phobius"/>
    </source>
</evidence>
<dbReference type="OrthoDB" id="9764467at2"/>
<keyword evidence="2" id="KW-0472">Membrane</keyword>
<dbReference type="EMBL" id="CP001034">
    <property type="protein sequence ID" value="ACB84482.1"/>
    <property type="molecule type" value="Genomic_DNA"/>
</dbReference>
<dbReference type="SUPFAM" id="SSF52540">
    <property type="entry name" value="P-loop containing nucleoside triphosphate hydrolases"/>
    <property type="match status" value="2"/>
</dbReference>
<feature type="coiled-coil region" evidence="1">
    <location>
        <begin position="562"/>
        <end position="644"/>
    </location>
</feature>
<feature type="coiled-coil region" evidence="1">
    <location>
        <begin position="173"/>
        <end position="226"/>
    </location>
</feature>
<evidence type="ECO:0000313" key="4">
    <source>
        <dbReference type="EMBL" id="ACB84482.1"/>
    </source>
</evidence>
<feature type="domain" description="YhaN AAA" evidence="3">
    <location>
        <begin position="1"/>
        <end position="49"/>
    </location>
</feature>